<accession>A0A6L9UKR6</accession>
<evidence type="ECO:0000313" key="4">
    <source>
        <dbReference type="EMBL" id="NEI74420.1"/>
    </source>
</evidence>
<proteinExistence type="predicted"/>
<organism evidence="4 5">
    <name type="scientific">Rhizobium lusitanum</name>
    <dbReference type="NCBI Taxonomy" id="293958"/>
    <lineage>
        <taxon>Bacteria</taxon>
        <taxon>Pseudomonadati</taxon>
        <taxon>Pseudomonadota</taxon>
        <taxon>Alphaproteobacteria</taxon>
        <taxon>Hyphomicrobiales</taxon>
        <taxon>Rhizobiaceae</taxon>
        <taxon>Rhizobium/Agrobacterium group</taxon>
        <taxon>Rhizobium</taxon>
    </lineage>
</organism>
<gene>
    <name evidence="4" type="ORF">GR212_33245</name>
</gene>
<dbReference type="Gene3D" id="3.40.190.10">
    <property type="entry name" value="Periplasmic binding protein-like II"/>
    <property type="match status" value="2"/>
</dbReference>
<comment type="subcellular location">
    <subcellularLocation>
        <location evidence="1">Periplasm</location>
    </subcellularLocation>
</comment>
<dbReference type="SMART" id="SM00062">
    <property type="entry name" value="PBPb"/>
    <property type="match status" value="1"/>
</dbReference>
<dbReference type="Proteomes" id="UP000483035">
    <property type="component" value="Unassembled WGS sequence"/>
</dbReference>
<dbReference type="AlphaFoldDB" id="A0A6L9UKR6"/>
<sequence length="311" mass="33205">MVSRHPWKHRIYMAIGTVVAGLTLFGGGAYQVGASPSAASGDAVKAGFNDAAPLAKLVPDQYRKKGVLTVATQPDFEPANFTPIGETGIKGYNIDLMEAMAAKLGLPVQWEKVPFDQILIGMQSNKFDAAIAGMTDRKARQAQVDFIDYQLAGSVFMVAKGNPKGITGAVDGGCGITVGDVKGSDAQRLVDQMVTACSAKGKEPTKLVLYPTGGDKILALTSGRTDAMIWPDLAISVLRRQAGDVLDSMPIDFEPKVYLGMTFSKEDSGLRDAFLAALKAIHDDGTYDKILADWDVKVIKLDDYGINLAKD</sequence>
<dbReference type="SUPFAM" id="SSF53850">
    <property type="entry name" value="Periplasmic binding protein-like II"/>
    <property type="match status" value="1"/>
</dbReference>
<dbReference type="PANTHER" id="PTHR35936:SF17">
    <property type="entry name" value="ARGININE-BINDING EXTRACELLULAR PROTEIN ARTP"/>
    <property type="match status" value="1"/>
</dbReference>
<dbReference type="RefSeq" id="WP_163993678.1">
    <property type="nucleotide sequence ID" value="NZ_WUEY01000030.1"/>
</dbReference>
<dbReference type="InterPro" id="IPR001638">
    <property type="entry name" value="Solute-binding_3/MltF_N"/>
</dbReference>
<reference evidence="4 5" key="1">
    <citation type="submission" date="2019-12" db="EMBL/GenBank/DDBJ databases">
        <title>Rhizobium genotypes associated with high levels of biological nitrogen fixation by grain legumes in a temperate-maritime cropping system.</title>
        <authorList>
            <person name="Maluk M."/>
            <person name="Francesc Ferrando Molina F."/>
            <person name="Lopez Del Egido L."/>
            <person name="Lafos M."/>
            <person name="Langarica-Fuentes A."/>
            <person name="Gebre Yohannes G."/>
            <person name="Young M.W."/>
            <person name="Martin P."/>
            <person name="Gantlett R."/>
            <person name="Kenicer G."/>
            <person name="Hawes C."/>
            <person name="Begg G.S."/>
            <person name="Quilliam R.S."/>
            <person name="Squire G.R."/>
            <person name="Poole P.S."/>
            <person name="Young P.W."/>
            <person name="Iannetta P.M."/>
            <person name="James E.K."/>
        </authorList>
    </citation>
    <scope>NUCLEOTIDE SEQUENCE [LARGE SCALE GENOMIC DNA]</scope>
    <source>
        <strain evidence="4 5">JHI1118</strain>
    </source>
</reference>
<dbReference type="EMBL" id="WUEY01000030">
    <property type="protein sequence ID" value="NEI74420.1"/>
    <property type="molecule type" value="Genomic_DNA"/>
</dbReference>
<dbReference type="Pfam" id="PF00497">
    <property type="entry name" value="SBP_bac_3"/>
    <property type="match status" value="1"/>
</dbReference>
<evidence type="ECO:0000259" key="3">
    <source>
        <dbReference type="SMART" id="SM00062"/>
    </source>
</evidence>
<dbReference type="GO" id="GO:0042597">
    <property type="term" value="C:periplasmic space"/>
    <property type="evidence" value="ECO:0007669"/>
    <property type="project" value="UniProtKB-SubCell"/>
</dbReference>
<name>A0A6L9UKR6_9HYPH</name>
<evidence type="ECO:0000256" key="2">
    <source>
        <dbReference type="ARBA" id="ARBA00022729"/>
    </source>
</evidence>
<evidence type="ECO:0000313" key="5">
    <source>
        <dbReference type="Proteomes" id="UP000483035"/>
    </source>
</evidence>
<dbReference type="PANTHER" id="PTHR35936">
    <property type="entry name" value="MEMBRANE-BOUND LYTIC MUREIN TRANSGLYCOSYLASE F"/>
    <property type="match status" value="1"/>
</dbReference>
<protein>
    <submittedName>
        <fullName evidence="4">Transporter substrate-binding domain-containing protein</fullName>
    </submittedName>
</protein>
<dbReference type="CDD" id="cd01004">
    <property type="entry name" value="PBP2_MidA_like"/>
    <property type="match status" value="1"/>
</dbReference>
<keyword evidence="2" id="KW-0732">Signal</keyword>
<comment type="caution">
    <text evidence="4">The sequence shown here is derived from an EMBL/GenBank/DDBJ whole genome shotgun (WGS) entry which is preliminary data.</text>
</comment>
<feature type="domain" description="Solute-binding protein family 3/N-terminal" evidence="3">
    <location>
        <begin position="67"/>
        <end position="298"/>
    </location>
</feature>
<evidence type="ECO:0000256" key="1">
    <source>
        <dbReference type="ARBA" id="ARBA00004418"/>
    </source>
</evidence>